<dbReference type="CDD" id="cd03794">
    <property type="entry name" value="GT4_WbuB-like"/>
    <property type="match status" value="1"/>
</dbReference>
<dbReference type="PANTHER" id="PTHR12526">
    <property type="entry name" value="GLYCOSYLTRANSFERASE"/>
    <property type="match status" value="1"/>
</dbReference>
<reference evidence="5 6" key="1">
    <citation type="submission" date="2010-12" db="EMBL/GenBank/DDBJ databases">
        <authorList>
            <person name="Muzny D."/>
            <person name="Qin X."/>
            <person name="Deng J."/>
            <person name="Jiang H."/>
            <person name="Liu Y."/>
            <person name="Qu J."/>
            <person name="Song X.-Z."/>
            <person name="Zhang L."/>
            <person name="Thornton R."/>
            <person name="Coyle M."/>
            <person name="Francisco L."/>
            <person name="Jackson L."/>
            <person name="Javaid M."/>
            <person name="Korchina V."/>
            <person name="Kovar C."/>
            <person name="Mata R."/>
            <person name="Mathew T."/>
            <person name="Ngo R."/>
            <person name="Nguyen L."/>
            <person name="Nguyen N."/>
            <person name="Okwuonu G."/>
            <person name="Ongeri F."/>
            <person name="Pham C."/>
            <person name="Simmons D."/>
            <person name="Wilczek-Boney K."/>
            <person name="Hale W."/>
            <person name="Jakkamsetti A."/>
            <person name="Pham P."/>
            <person name="Ruth R."/>
            <person name="San Lucas F."/>
            <person name="Warren J."/>
            <person name="Zhang J."/>
            <person name="Zhao Z."/>
            <person name="Zhou C."/>
            <person name="Zhu D."/>
            <person name="Lee S."/>
            <person name="Bess C."/>
            <person name="Blankenburg K."/>
            <person name="Forbes L."/>
            <person name="Fu Q."/>
            <person name="Gubbala S."/>
            <person name="Hirani K."/>
            <person name="Jayaseelan J.C."/>
            <person name="Lara F."/>
            <person name="Munidasa M."/>
            <person name="Palculict T."/>
            <person name="Patil S."/>
            <person name="Pu L.-L."/>
            <person name="Saada N."/>
            <person name="Tang L."/>
            <person name="Weissenberger G."/>
            <person name="Zhu Y."/>
            <person name="Hemphill L."/>
            <person name="Shang Y."/>
            <person name="Youmans B."/>
            <person name="Ayvaz T."/>
            <person name="Ross M."/>
            <person name="Santibanez J."/>
            <person name="Aqrawi P."/>
            <person name="Gross S."/>
            <person name="Joshi V."/>
            <person name="Fowler G."/>
            <person name="Nazareth L."/>
            <person name="Reid J."/>
            <person name="Worley K."/>
            <person name="Petrosino J."/>
            <person name="Highlander S."/>
            <person name="Gibbs R."/>
        </authorList>
    </citation>
    <scope>NUCLEOTIDE SEQUENCE [LARGE SCALE GENOMIC DNA]</scope>
    <source>
        <strain evidence="5 6">ATCC 51599</strain>
    </source>
</reference>
<dbReference type="Pfam" id="PF00534">
    <property type="entry name" value="Glycos_transf_1"/>
    <property type="match status" value="1"/>
</dbReference>
<evidence type="ECO:0000259" key="4">
    <source>
        <dbReference type="Pfam" id="PF13579"/>
    </source>
</evidence>
<evidence type="ECO:0000313" key="6">
    <source>
        <dbReference type="Proteomes" id="UP000011021"/>
    </source>
</evidence>
<dbReference type="GO" id="GO:0016757">
    <property type="term" value="F:glycosyltransferase activity"/>
    <property type="evidence" value="ECO:0007669"/>
    <property type="project" value="UniProtKB-KW"/>
</dbReference>
<dbReference type="InterPro" id="IPR028098">
    <property type="entry name" value="Glyco_trans_4-like_N"/>
</dbReference>
<keyword evidence="6" id="KW-1185">Reference proteome</keyword>
<name>E7S094_9BURK</name>
<dbReference type="HOGENOM" id="CLU_009583_36_1_4"/>
<dbReference type="Gene3D" id="3.40.50.2000">
    <property type="entry name" value="Glycogen Phosphorylase B"/>
    <property type="match status" value="2"/>
</dbReference>
<dbReference type="STRING" id="887898.HMPREF0551_2358"/>
<dbReference type="InterPro" id="IPR001296">
    <property type="entry name" value="Glyco_trans_1"/>
</dbReference>
<feature type="domain" description="Glycosyl transferase family 1" evidence="3">
    <location>
        <begin position="222"/>
        <end position="364"/>
    </location>
</feature>
<comment type="caution">
    <text evidence="5">The sequence shown here is derived from an EMBL/GenBank/DDBJ whole genome shotgun (WGS) entry which is preliminary data.</text>
</comment>
<dbReference type="EC" id="2.4.-.-" evidence="5"/>
<gene>
    <name evidence="5" type="ORF">HMPREF0551_2358</name>
</gene>
<dbReference type="PANTHER" id="PTHR12526:SF629">
    <property type="entry name" value="TEICHURONIC ACID BIOSYNTHESIS GLYCOSYLTRANSFERASE TUAH-RELATED"/>
    <property type="match status" value="1"/>
</dbReference>
<proteinExistence type="predicted"/>
<dbReference type="SUPFAM" id="SSF53756">
    <property type="entry name" value="UDP-Glycosyltransferase/glycogen phosphorylase"/>
    <property type="match status" value="1"/>
</dbReference>
<dbReference type="Proteomes" id="UP000011021">
    <property type="component" value="Unassembled WGS sequence"/>
</dbReference>
<keyword evidence="1 5" id="KW-0328">Glycosyltransferase</keyword>
<evidence type="ECO:0000256" key="1">
    <source>
        <dbReference type="ARBA" id="ARBA00022676"/>
    </source>
</evidence>
<feature type="domain" description="Glycosyltransferase subfamily 4-like N-terminal" evidence="4">
    <location>
        <begin position="23"/>
        <end position="160"/>
    </location>
</feature>
<protein>
    <submittedName>
        <fullName evidence="5">Glycosyltransferase, group 1 family protein</fullName>
        <ecNumber evidence="5">2.4.-.-</ecNumber>
    </submittedName>
</protein>
<accession>E7S094</accession>
<dbReference type="Pfam" id="PF13579">
    <property type="entry name" value="Glyco_trans_4_4"/>
    <property type="match status" value="1"/>
</dbReference>
<sequence>MDMKPIRICHFSTVHRGVEIRIVRKELASLAAAGYDAHAVIAATPEEVAEAAKLGVTIHPLQERPGAGRVSRMTRKMYDAWRQCRAVDAQLYHFHDPELIPLGLLLKLSGRKVVIDVHEDLANQILTKHWIPAPIRKVVSRLARGMERIAARRLDGTVVAASKLGPFFEDVARRLMVVHNYPLLSELASPPTEEEANLPLSELVKKLPPATHVAYVGGISRIRGIYEAVAAVEKADVGLVLAGTFKTKAERDQAAAMSGWSRVDELGWVERDGIRAALQRSFAGLCTLHPTPNHVSAEPIKLLEYMAAGIPSIVSDIPDWVEFVEKHDIGLCVDPMDVDAIAKAIVTLRDDPERRAQMGRNGQKAVMEQYNWNTQAKRLEALYEEILKS</sequence>
<dbReference type="AlphaFoldDB" id="E7S094"/>
<evidence type="ECO:0000256" key="2">
    <source>
        <dbReference type="ARBA" id="ARBA00022679"/>
    </source>
</evidence>
<dbReference type="eggNOG" id="COG0438">
    <property type="taxonomic scope" value="Bacteria"/>
</dbReference>
<organism evidence="5 6">
    <name type="scientific">Lautropia mirabilis ATCC 51599</name>
    <dbReference type="NCBI Taxonomy" id="887898"/>
    <lineage>
        <taxon>Bacteria</taxon>
        <taxon>Pseudomonadati</taxon>
        <taxon>Pseudomonadota</taxon>
        <taxon>Betaproteobacteria</taxon>
        <taxon>Burkholderiales</taxon>
        <taxon>Burkholderiaceae</taxon>
        <taxon>Lautropia</taxon>
    </lineage>
</organism>
<dbReference type="EMBL" id="AEQP01000022">
    <property type="protein sequence ID" value="EFV94243.1"/>
    <property type="molecule type" value="Genomic_DNA"/>
</dbReference>
<keyword evidence="2 5" id="KW-0808">Transferase</keyword>
<evidence type="ECO:0000313" key="5">
    <source>
        <dbReference type="EMBL" id="EFV94243.1"/>
    </source>
</evidence>
<evidence type="ECO:0000259" key="3">
    <source>
        <dbReference type="Pfam" id="PF00534"/>
    </source>
</evidence>